<evidence type="ECO:0000256" key="2">
    <source>
        <dbReference type="SAM" id="Phobius"/>
    </source>
</evidence>
<keyword evidence="2" id="KW-0472">Membrane</keyword>
<protein>
    <submittedName>
        <fullName evidence="3">Uncharacterized protein</fullName>
    </submittedName>
</protein>
<accession>A0A3N4LB10</accession>
<evidence type="ECO:0000256" key="1">
    <source>
        <dbReference type="SAM" id="MobiDB-lite"/>
    </source>
</evidence>
<reference evidence="3 4" key="1">
    <citation type="journal article" date="2018" name="Nat. Ecol. Evol.">
        <title>Pezizomycetes genomes reveal the molecular basis of ectomycorrhizal truffle lifestyle.</title>
        <authorList>
            <person name="Murat C."/>
            <person name="Payen T."/>
            <person name="Noel B."/>
            <person name="Kuo A."/>
            <person name="Morin E."/>
            <person name="Chen J."/>
            <person name="Kohler A."/>
            <person name="Krizsan K."/>
            <person name="Balestrini R."/>
            <person name="Da Silva C."/>
            <person name="Montanini B."/>
            <person name="Hainaut M."/>
            <person name="Levati E."/>
            <person name="Barry K.W."/>
            <person name="Belfiori B."/>
            <person name="Cichocki N."/>
            <person name="Clum A."/>
            <person name="Dockter R.B."/>
            <person name="Fauchery L."/>
            <person name="Guy J."/>
            <person name="Iotti M."/>
            <person name="Le Tacon F."/>
            <person name="Lindquist E.A."/>
            <person name="Lipzen A."/>
            <person name="Malagnac F."/>
            <person name="Mello A."/>
            <person name="Molinier V."/>
            <person name="Miyauchi S."/>
            <person name="Poulain J."/>
            <person name="Riccioni C."/>
            <person name="Rubini A."/>
            <person name="Sitrit Y."/>
            <person name="Splivallo R."/>
            <person name="Traeger S."/>
            <person name="Wang M."/>
            <person name="Zifcakova L."/>
            <person name="Wipf D."/>
            <person name="Zambonelli A."/>
            <person name="Paolocci F."/>
            <person name="Nowrousian M."/>
            <person name="Ottonello S."/>
            <person name="Baldrian P."/>
            <person name="Spatafora J.W."/>
            <person name="Henrissat B."/>
            <person name="Nagy L.G."/>
            <person name="Aury J.M."/>
            <person name="Wincker P."/>
            <person name="Grigoriev I.V."/>
            <person name="Bonfante P."/>
            <person name="Martin F.M."/>
        </authorList>
    </citation>
    <scope>NUCLEOTIDE SEQUENCE [LARGE SCALE GENOMIC DNA]</scope>
    <source>
        <strain evidence="3 4">ATCC MYA-4762</strain>
    </source>
</reference>
<name>A0A3N4LB10_9PEZI</name>
<evidence type="ECO:0000313" key="3">
    <source>
        <dbReference type="EMBL" id="RPB18928.1"/>
    </source>
</evidence>
<sequence>MRRTTHPHPEQTNPMTCSEERSTGDRCSSTRRKSKSMTAIACVTLCISITVFWFDLGRSGLLTSRTPTSNSRTPSPYRMRPSNLRFSSFLNSSTSFLLKLVMGNIRQGVTYLTNIISCSPNHRLSIIGPQTFASKNPSVRNELQCGFNLSLNSCLN</sequence>
<feature type="transmembrane region" description="Helical" evidence="2">
    <location>
        <begin position="36"/>
        <end position="54"/>
    </location>
</feature>
<dbReference type="AlphaFoldDB" id="A0A3N4LB10"/>
<gene>
    <name evidence="3" type="ORF">L211DRAFT_673031</name>
</gene>
<dbReference type="EMBL" id="ML121603">
    <property type="protein sequence ID" value="RPB18928.1"/>
    <property type="molecule type" value="Genomic_DNA"/>
</dbReference>
<evidence type="ECO:0000313" key="4">
    <source>
        <dbReference type="Proteomes" id="UP000267821"/>
    </source>
</evidence>
<dbReference type="InParanoid" id="A0A3N4LB10"/>
<proteinExistence type="predicted"/>
<keyword evidence="2" id="KW-1133">Transmembrane helix</keyword>
<dbReference type="Proteomes" id="UP000267821">
    <property type="component" value="Unassembled WGS sequence"/>
</dbReference>
<keyword evidence="2" id="KW-0812">Transmembrane</keyword>
<keyword evidence="4" id="KW-1185">Reference proteome</keyword>
<feature type="region of interest" description="Disordered" evidence="1">
    <location>
        <begin position="1"/>
        <end position="30"/>
    </location>
</feature>
<organism evidence="3 4">
    <name type="scientific">Terfezia boudieri ATCC MYA-4762</name>
    <dbReference type="NCBI Taxonomy" id="1051890"/>
    <lineage>
        <taxon>Eukaryota</taxon>
        <taxon>Fungi</taxon>
        <taxon>Dikarya</taxon>
        <taxon>Ascomycota</taxon>
        <taxon>Pezizomycotina</taxon>
        <taxon>Pezizomycetes</taxon>
        <taxon>Pezizales</taxon>
        <taxon>Pezizaceae</taxon>
        <taxon>Terfezia</taxon>
    </lineage>
</organism>